<dbReference type="EMBL" id="AP026560">
    <property type="protein sequence ID" value="BDP40187.1"/>
    <property type="molecule type" value="Genomic_DNA"/>
</dbReference>
<reference evidence="6" key="1">
    <citation type="submission" date="2022-07" db="EMBL/GenBank/DDBJ databases">
        <title>Complete Genome Sequence of the Radioresistant Bacterium Deinococcus aetherius ST0316, Isolated from the Air Dust collected in Lower Stratosphere above Japan.</title>
        <authorList>
            <person name="Satoh K."/>
            <person name="Hagiwara K."/>
            <person name="Katsumata K."/>
            <person name="Kubo A."/>
            <person name="Yokobori S."/>
            <person name="Yamagishi A."/>
            <person name="Oono Y."/>
            <person name="Narumi I."/>
        </authorList>
    </citation>
    <scope>NUCLEOTIDE SEQUENCE</scope>
    <source>
        <strain evidence="6">ST0316</strain>
    </source>
</reference>
<dbReference type="SUPFAM" id="SSF56349">
    <property type="entry name" value="DNA breaking-rejoining enzymes"/>
    <property type="match status" value="1"/>
</dbReference>
<evidence type="ECO:0000313" key="7">
    <source>
        <dbReference type="Proteomes" id="UP001064971"/>
    </source>
</evidence>
<dbReference type="Gene3D" id="1.10.150.130">
    <property type="match status" value="1"/>
</dbReference>
<feature type="domain" description="Tyr recombinase" evidence="4">
    <location>
        <begin position="182"/>
        <end position="365"/>
    </location>
</feature>
<dbReference type="PANTHER" id="PTHR30349:SF91">
    <property type="entry name" value="INTA PROTEIN"/>
    <property type="match status" value="1"/>
</dbReference>
<evidence type="ECO:0000259" key="5">
    <source>
        <dbReference type="Pfam" id="PF14659"/>
    </source>
</evidence>
<keyword evidence="3" id="KW-0233">DNA recombination</keyword>
<evidence type="ECO:0000256" key="1">
    <source>
        <dbReference type="ARBA" id="ARBA00022908"/>
    </source>
</evidence>
<accession>A0ABM8A9D9</accession>
<dbReference type="InterPro" id="IPR010998">
    <property type="entry name" value="Integrase_recombinase_N"/>
</dbReference>
<dbReference type="InterPro" id="IPR050090">
    <property type="entry name" value="Tyrosine_recombinase_XerCD"/>
</dbReference>
<keyword evidence="7" id="KW-1185">Reference proteome</keyword>
<dbReference type="InterPro" id="IPR011010">
    <property type="entry name" value="DNA_brk_join_enz"/>
</dbReference>
<keyword evidence="2" id="KW-0238">DNA-binding</keyword>
<dbReference type="Gene3D" id="1.10.443.10">
    <property type="entry name" value="Intergrase catalytic core"/>
    <property type="match status" value="1"/>
</dbReference>
<evidence type="ECO:0000256" key="3">
    <source>
        <dbReference type="ARBA" id="ARBA00023172"/>
    </source>
</evidence>
<feature type="domain" description="Integrase SAM-like N-terminal" evidence="5">
    <location>
        <begin position="71"/>
        <end position="126"/>
    </location>
</feature>
<dbReference type="InterPro" id="IPR013762">
    <property type="entry name" value="Integrase-like_cat_sf"/>
</dbReference>
<protein>
    <submittedName>
        <fullName evidence="6">Site-specific integrase</fullName>
    </submittedName>
</protein>
<dbReference type="Pfam" id="PF00589">
    <property type="entry name" value="Phage_integrase"/>
    <property type="match status" value="1"/>
</dbReference>
<evidence type="ECO:0000313" key="6">
    <source>
        <dbReference type="EMBL" id="BDP40187.1"/>
    </source>
</evidence>
<dbReference type="PANTHER" id="PTHR30349">
    <property type="entry name" value="PHAGE INTEGRASE-RELATED"/>
    <property type="match status" value="1"/>
</dbReference>
<dbReference type="Proteomes" id="UP001064971">
    <property type="component" value="Chromosome"/>
</dbReference>
<keyword evidence="1" id="KW-0229">DNA integration</keyword>
<gene>
    <name evidence="6" type="ORF">DAETH_01560</name>
</gene>
<dbReference type="InterPro" id="IPR002104">
    <property type="entry name" value="Integrase_catalytic"/>
</dbReference>
<evidence type="ECO:0000259" key="4">
    <source>
        <dbReference type="Pfam" id="PF00589"/>
    </source>
</evidence>
<dbReference type="Pfam" id="PF14659">
    <property type="entry name" value="Phage_int_SAM_3"/>
    <property type="match status" value="1"/>
</dbReference>
<name>A0ABM8A9D9_9DEIO</name>
<dbReference type="InterPro" id="IPR004107">
    <property type="entry name" value="Integrase_SAM-like_N"/>
</dbReference>
<proteinExistence type="predicted"/>
<dbReference type="RefSeq" id="WP_264776067.1">
    <property type="nucleotide sequence ID" value="NZ_AP026560.1"/>
</dbReference>
<organism evidence="6 7">
    <name type="scientific">Deinococcus aetherius</name>
    <dbReference type="NCBI Taxonomy" id="200252"/>
    <lineage>
        <taxon>Bacteria</taxon>
        <taxon>Thermotogati</taxon>
        <taxon>Deinococcota</taxon>
        <taxon>Deinococci</taxon>
        <taxon>Deinococcales</taxon>
        <taxon>Deinococcaceae</taxon>
        <taxon>Deinococcus</taxon>
    </lineage>
</organism>
<dbReference type="CDD" id="cd01189">
    <property type="entry name" value="INT_ICEBs1_C_like"/>
    <property type="match status" value="1"/>
</dbReference>
<sequence>MTKAKRGNGQGTVRRLPSGNWQWTITLGMDASGKQIRRSGTEKTKSEAEKAKAQAIADHTRGGLAAPNRVTLGEWLDRWLASRESEVKAKTHASYARSVRLYLKPYLGSKRLQEVRPADVRYLQDKIRGAGLGTDTQRLALGALSMALKEAVRLELITRNPAEAVKVISDRQKEGRTAQAWTAEEVARFIEVARQDRQGMVLVFMVSLGLRRGEACGLRWANVDLERGACRIVENLVTLEGKPHISTPKSANGRRTVPLSQEAAALLRTWQAAQAEERAAMGEDWQDSGYVFTTYKGTPLHPDNLNRALNRLCERARVRRIRVHDLRHTYASLMLSRQVPLEVVSKQLGHSTPAFTLSTYRHVSVEEHSQYAVNISDLVNLSTSFRITN</sequence>
<evidence type="ECO:0000256" key="2">
    <source>
        <dbReference type="ARBA" id="ARBA00023125"/>
    </source>
</evidence>